<proteinExistence type="predicted"/>
<dbReference type="Gene3D" id="3.40.30.10">
    <property type="entry name" value="Glutaredoxin"/>
    <property type="match status" value="1"/>
</dbReference>
<dbReference type="SUPFAM" id="SSF52833">
    <property type="entry name" value="Thioredoxin-like"/>
    <property type="match status" value="1"/>
</dbReference>
<dbReference type="Proteomes" id="UP001206331">
    <property type="component" value="Unassembled WGS sequence"/>
</dbReference>
<dbReference type="CDD" id="cd02947">
    <property type="entry name" value="TRX_family"/>
    <property type="match status" value="1"/>
</dbReference>
<evidence type="ECO:0000259" key="1">
    <source>
        <dbReference type="Pfam" id="PF00085"/>
    </source>
</evidence>
<gene>
    <name evidence="2" type="ORF">LZL92_08070</name>
</gene>
<evidence type="ECO:0000313" key="2">
    <source>
        <dbReference type="EMBL" id="MCQ9630240.1"/>
    </source>
</evidence>
<accession>A0ABT1WUZ0</accession>
<sequence>MHNAHDLATIEQYLAENRLTLLYVQAPNCGVCTVFRKQVAEVVAELPEMTGVETNITTVPMIASRFHVLTAPAVLFFADGKEIWRSARYINMRELKEVLEKYIKEYTA</sequence>
<dbReference type="RefSeq" id="WP_015674442.1">
    <property type="nucleotide sequence ID" value="NZ_CP090556.1"/>
</dbReference>
<organism evidence="2 3">
    <name type="scientific">Actinobacillus suis</name>
    <dbReference type="NCBI Taxonomy" id="716"/>
    <lineage>
        <taxon>Bacteria</taxon>
        <taxon>Pseudomonadati</taxon>
        <taxon>Pseudomonadota</taxon>
        <taxon>Gammaproteobacteria</taxon>
        <taxon>Pasteurellales</taxon>
        <taxon>Pasteurellaceae</taxon>
        <taxon>Actinobacillus</taxon>
    </lineage>
</organism>
<dbReference type="InterPro" id="IPR013766">
    <property type="entry name" value="Thioredoxin_domain"/>
</dbReference>
<dbReference type="InterPro" id="IPR036249">
    <property type="entry name" value="Thioredoxin-like_sf"/>
</dbReference>
<name>A0ABT1WUZ0_ACTSU</name>
<dbReference type="GeneID" id="34291415"/>
<keyword evidence="3" id="KW-1185">Reference proteome</keyword>
<reference evidence="2 3" key="1">
    <citation type="submission" date="2021-12" db="EMBL/GenBank/DDBJ databases">
        <title>Identification and characterization of A. suis stains in western Canada.</title>
        <authorList>
            <person name="Kulathunga D.G.R.S."/>
            <person name="De Oliveira Costa M."/>
        </authorList>
    </citation>
    <scope>NUCLEOTIDE SEQUENCE [LARGE SCALE GENOMIC DNA]</scope>
    <source>
        <strain evidence="2 3">18_292</strain>
    </source>
</reference>
<comment type="caution">
    <text evidence="2">The sequence shown here is derived from an EMBL/GenBank/DDBJ whole genome shotgun (WGS) entry which is preliminary data.</text>
</comment>
<feature type="domain" description="Thioredoxin" evidence="1">
    <location>
        <begin position="11"/>
        <end position="101"/>
    </location>
</feature>
<evidence type="ECO:0000313" key="3">
    <source>
        <dbReference type="Proteomes" id="UP001206331"/>
    </source>
</evidence>
<dbReference type="Pfam" id="PF00085">
    <property type="entry name" value="Thioredoxin"/>
    <property type="match status" value="1"/>
</dbReference>
<protein>
    <submittedName>
        <fullName evidence="2">Thioredoxin family protein</fullName>
    </submittedName>
</protein>
<dbReference type="EMBL" id="JAJUPA010000008">
    <property type="protein sequence ID" value="MCQ9630240.1"/>
    <property type="molecule type" value="Genomic_DNA"/>
</dbReference>